<dbReference type="KEGG" id="caby:Cabys_1032"/>
<evidence type="ECO:0000313" key="2">
    <source>
        <dbReference type="Proteomes" id="UP000183868"/>
    </source>
</evidence>
<protein>
    <submittedName>
        <fullName evidence="1">Uncharacterized protein</fullName>
    </submittedName>
</protein>
<organism evidence="1 2">
    <name type="scientific">Caldithrix abyssi DSM 13497</name>
    <dbReference type="NCBI Taxonomy" id="880073"/>
    <lineage>
        <taxon>Bacteria</taxon>
        <taxon>Pseudomonadati</taxon>
        <taxon>Calditrichota</taxon>
        <taxon>Calditrichia</taxon>
        <taxon>Calditrichales</taxon>
        <taxon>Calditrichaceae</taxon>
        <taxon>Caldithrix</taxon>
    </lineage>
</organism>
<dbReference type="EMBL" id="CP018099">
    <property type="protein sequence ID" value="APF17781.1"/>
    <property type="molecule type" value="Genomic_DNA"/>
</dbReference>
<sequence>MCPAFFYISIKKILFKDRLLLLGECGFSPARAVSIEI</sequence>
<proteinExistence type="predicted"/>
<evidence type="ECO:0000313" key="1">
    <source>
        <dbReference type="EMBL" id="APF17781.1"/>
    </source>
</evidence>
<accession>A0A1J1C522</accession>
<dbReference type="Proteomes" id="UP000183868">
    <property type="component" value="Chromosome"/>
</dbReference>
<gene>
    <name evidence="1" type="ORF">Cabys_1032</name>
</gene>
<name>A0A1J1C522_CALAY</name>
<reference evidence="1 2" key="1">
    <citation type="submission" date="2016-11" db="EMBL/GenBank/DDBJ databases">
        <title>Genomic analysis of Caldithrix abyssi and proposal of a novel bacterial phylum Caldithrichaeota.</title>
        <authorList>
            <person name="Kublanov I."/>
            <person name="Sigalova O."/>
            <person name="Gavrilov S."/>
            <person name="Lebedinsky A."/>
            <person name="Ivanova N."/>
            <person name="Daum C."/>
            <person name="Reddy T."/>
            <person name="Klenk H.P."/>
            <person name="Goker M."/>
            <person name="Reva O."/>
            <person name="Miroshnichenko M."/>
            <person name="Kyprides N."/>
            <person name="Woyke T."/>
            <person name="Gelfand M."/>
        </authorList>
    </citation>
    <scope>NUCLEOTIDE SEQUENCE [LARGE SCALE GENOMIC DNA]</scope>
    <source>
        <strain evidence="1 2">LF13</strain>
    </source>
</reference>
<dbReference type="AlphaFoldDB" id="A0A1J1C522"/>